<sequence>MIISSGWTAWNSQEIQRDSHFSPAGPSQLLKISAPDIPARNSSLTKSSGASPGPALEQSLAYRAQEKKIGGKSVENKNSTTPSFVTRRLVWPTRH</sequence>
<evidence type="ECO:0000313" key="2">
    <source>
        <dbReference type="EMBL" id="KAK3709214.1"/>
    </source>
</evidence>
<comment type="caution">
    <text evidence="2">The sequence shown here is derived from an EMBL/GenBank/DDBJ whole genome shotgun (WGS) entry which is preliminary data.</text>
</comment>
<protein>
    <submittedName>
        <fullName evidence="2">Uncharacterized protein</fullName>
    </submittedName>
</protein>
<proteinExistence type="predicted"/>
<dbReference type="EMBL" id="JAWDGP010007673">
    <property type="protein sequence ID" value="KAK3709214.1"/>
    <property type="molecule type" value="Genomic_DNA"/>
</dbReference>
<gene>
    <name evidence="2" type="ORF">RRG08_030891</name>
</gene>
<feature type="region of interest" description="Disordered" evidence="1">
    <location>
        <begin position="67"/>
        <end position="95"/>
    </location>
</feature>
<reference evidence="2" key="1">
    <citation type="journal article" date="2023" name="G3 (Bethesda)">
        <title>A reference genome for the long-term kleptoplast-retaining sea slug Elysia crispata morphotype clarki.</title>
        <authorList>
            <person name="Eastman K.E."/>
            <person name="Pendleton A.L."/>
            <person name="Shaikh M.A."/>
            <person name="Suttiyut T."/>
            <person name="Ogas R."/>
            <person name="Tomko P."/>
            <person name="Gavelis G."/>
            <person name="Widhalm J.R."/>
            <person name="Wisecaver J.H."/>
        </authorList>
    </citation>
    <scope>NUCLEOTIDE SEQUENCE</scope>
    <source>
        <strain evidence="2">ECLA1</strain>
    </source>
</reference>
<keyword evidence="3" id="KW-1185">Reference proteome</keyword>
<evidence type="ECO:0000256" key="1">
    <source>
        <dbReference type="SAM" id="MobiDB-lite"/>
    </source>
</evidence>
<organism evidence="2 3">
    <name type="scientific">Elysia crispata</name>
    <name type="common">lettuce slug</name>
    <dbReference type="NCBI Taxonomy" id="231223"/>
    <lineage>
        <taxon>Eukaryota</taxon>
        <taxon>Metazoa</taxon>
        <taxon>Spiralia</taxon>
        <taxon>Lophotrochozoa</taxon>
        <taxon>Mollusca</taxon>
        <taxon>Gastropoda</taxon>
        <taxon>Heterobranchia</taxon>
        <taxon>Euthyneura</taxon>
        <taxon>Panpulmonata</taxon>
        <taxon>Sacoglossa</taxon>
        <taxon>Placobranchoidea</taxon>
        <taxon>Plakobranchidae</taxon>
        <taxon>Elysia</taxon>
    </lineage>
</organism>
<evidence type="ECO:0000313" key="3">
    <source>
        <dbReference type="Proteomes" id="UP001283361"/>
    </source>
</evidence>
<dbReference type="Proteomes" id="UP001283361">
    <property type="component" value="Unassembled WGS sequence"/>
</dbReference>
<dbReference type="AlphaFoldDB" id="A0AAE0XSX6"/>
<accession>A0AAE0XSX6</accession>
<feature type="compositionally biased region" description="Polar residues" evidence="1">
    <location>
        <begin position="40"/>
        <end position="50"/>
    </location>
</feature>
<name>A0AAE0XSX6_9GAST</name>
<feature type="region of interest" description="Disordered" evidence="1">
    <location>
        <begin position="36"/>
        <end position="55"/>
    </location>
</feature>